<evidence type="ECO:0000313" key="3">
    <source>
        <dbReference type="EMBL" id="PJR09724.1"/>
    </source>
</evidence>
<sequence>MKTPQRSFVVEFKSGRRQPKTRTNSIWGDTDLKAVAREVEDKVPHLFKSDEAPGTPEADDAAPTDPVNANFANEPAGDDISYQAAPASADGTEIEIAKQHESDCPATEAVAQVQDSQQTSQPTTTSKRTPRKRVGRRPTHATTHSSMAALEDPKTAADPISFDEVAALDAENKRLKRLLAEQLQTQNLQLKKMLERFEVT</sequence>
<feature type="compositionally biased region" description="Low complexity" evidence="2">
    <location>
        <begin position="116"/>
        <end position="127"/>
    </location>
</feature>
<feature type="region of interest" description="Disordered" evidence="2">
    <location>
        <begin position="43"/>
        <end position="157"/>
    </location>
</feature>
<feature type="coiled-coil region" evidence="1">
    <location>
        <begin position="165"/>
        <end position="200"/>
    </location>
</feature>
<proteinExistence type="predicted"/>
<name>A0A2J0YU93_RHIML</name>
<protein>
    <submittedName>
        <fullName evidence="3">Uncharacterized protein</fullName>
    </submittedName>
</protein>
<evidence type="ECO:0000313" key="4">
    <source>
        <dbReference type="Proteomes" id="UP000231987"/>
    </source>
</evidence>
<comment type="caution">
    <text evidence="3">The sequence shown here is derived from an EMBL/GenBank/DDBJ whole genome shotgun (WGS) entry which is preliminary data.</text>
</comment>
<dbReference type="Proteomes" id="UP000231987">
    <property type="component" value="Unassembled WGS sequence"/>
</dbReference>
<evidence type="ECO:0000256" key="2">
    <source>
        <dbReference type="SAM" id="MobiDB-lite"/>
    </source>
</evidence>
<reference evidence="3 4" key="1">
    <citation type="submission" date="2017-06" db="EMBL/GenBank/DDBJ databases">
        <title>Ensifer strains isolated from leguminous trees and herbs display diverse denitrification phenotypes with some acting as strong N2O sinks.</title>
        <authorList>
            <person name="Woliy K."/>
            <person name="Mania D."/>
            <person name="Bakken L.R."/>
            <person name="Frostegard A."/>
        </authorList>
    </citation>
    <scope>NUCLEOTIDE SEQUENCE [LARGE SCALE GENOMIC DNA]</scope>
    <source>
        <strain evidence="3 4">AC50a</strain>
    </source>
</reference>
<dbReference type="RefSeq" id="WP_100674817.1">
    <property type="nucleotide sequence ID" value="NZ_NJGD01000028.1"/>
</dbReference>
<dbReference type="EMBL" id="NJGD01000028">
    <property type="protein sequence ID" value="PJR09724.1"/>
    <property type="molecule type" value="Genomic_DNA"/>
</dbReference>
<accession>A0A2J0YU93</accession>
<dbReference type="AlphaFoldDB" id="A0A2J0YU93"/>
<evidence type="ECO:0000256" key="1">
    <source>
        <dbReference type="SAM" id="Coils"/>
    </source>
</evidence>
<feature type="compositionally biased region" description="Basic residues" evidence="2">
    <location>
        <begin position="128"/>
        <end position="139"/>
    </location>
</feature>
<gene>
    <name evidence="3" type="ORF">CEJ86_30905</name>
</gene>
<organism evidence="3 4">
    <name type="scientific">Rhizobium meliloti</name>
    <name type="common">Ensifer meliloti</name>
    <name type="synonym">Sinorhizobium meliloti</name>
    <dbReference type="NCBI Taxonomy" id="382"/>
    <lineage>
        <taxon>Bacteria</taxon>
        <taxon>Pseudomonadati</taxon>
        <taxon>Pseudomonadota</taxon>
        <taxon>Alphaproteobacteria</taxon>
        <taxon>Hyphomicrobiales</taxon>
        <taxon>Rhizobiaceae</taxon>
        <taxon>Sinorhizobium/Ensifer group</taxon>
        <taxon>Sinorhizobium</taxon>
    </lineage>
</organism>
<keyword evidence="1" id="KW-0175">Coiled coil</keyword>